<dbReference type="EMBL" id="JACPSX010000101">
    <property type="protein sequence ID" value="MBI3014528.1"/>
    <property type="molecule type" value="Genomic_DNA"/>
</dbReference>
<proteinExistence type="predicted"/>
<dbReference type="InterPro" id="IPR004358">
    <property type="entry name" value="Sig_transdc_His_kin-like_C"/>
</dbReference>
<gene>
    <name evidence="14" type="ORF">HYY65_05580</name>
</gene>
<keyword evidence="6" id="KW-0418">Kinase</keyword>
<dbReference type="InterPro" id="IPR000700">
    <property type="entry name" value="PAS-assoc_C"/>
</dbReference>
<dbReference type="Pfam" id="PF25323">
    <property type="entry name" value="6TM_PilS"/>
    <property type="match status" value="1"/>
</dbReference>
<dbReference type="SMART" id="SM00387">
    <property type="entry name" value="HATPase_c"/>
    <property type="match status" value="1"/>
</dbReference>
<sequence length="584" mass="65060">MSPPQTPLQDRDFLFKVKVLMALRVLVLTLFLGAVIVFQIKTRQSASLLPISMLIAVTYFLTLLYALMLGRVKSLKLFCYLQIAGDILIETGIVHITGGVESVFSFLYIFSIISAAIILYRPGSYTIASLASILYGLLTNLELRQLLPSVYFHSQVDTFVEGEYALYKVSLNIVAFFLVAFLSGYLAEKVRSTREELEKKSENLLELQEFHENIVKSMNSGLMTLNGSGQIVTCNHEAEQICGYPIEKIRGMLCPDLFPDFPWHRILLREPIGVTINRHEGWFNRRDGQRIYLEMRLSPLKDEKGIVKGTILLFQDATELKALELQVKRSEKLAAVGRLAAGIAHEIRNPLGSLSGSVQVLQSELELDETNRRLMEIVVKETNRLDSIVTQFLSYARPQPLQIANYEINRLIRDSLTLLQNHEHYKDTVLIETRFEEPGLMAAVDPQSFQQVLWNLFLNALQAMPSGGTLRVETATLSPKASGFRSPNPEDGRSAGLCQITVEDSGEGIPPEALDKVFDPFFTTKDQGTGLGLALVHKIIEEHQGEITVESMGGKGTTFRIVLPAAKQLALSAQQSALQEGSAA</sequence>
<dbReference type="PROSITE" id="PS50113">
    <property type="entry name" value="PAC"/>
    <property type="match status" value="1"/>
</dbReference>
<keyword evidence="10" id="KW-1133">Transmembrane helix</keyword>
<feature type="domain" description="PAC" evidence="13">
    <location>
        <begin position="277"/>
        <end position="329"/>
    </location>
</feature>
<dbReference type="CDD" id="cd00082">
    <property type="entry name" value="HisKA"/>
    <property type="match status" value="1"/>
</dbReference>
<dbReference type="Gene3D" id="1.10.287.130">
    <property type="match status" value="1"/>
</dbReference>
<dbReference type="InterPro" id="IPR003594">
    <property type="entry name" value="HATPase_dom"/>
</dbReference>
<evidence type="ECO:0000256" key="5">
    <source>
        <dbReference type="ARBA" id="ARBA00022741"/>
    </source>
</evidence>
<evidence type="ECO:0000256" key="9">
    <source>
        <dbReference type="SAM" id="Coils"/>
    </source>
</evidence>
<dbReference type="InterPro" id="IPR000014">
    <property type="entry name" value="PAS"/>
</dbReference>
<evidence type="ECO:0000256" key="4">
    <source>
        <dbReference type="ARBA" id="ARBA00022679"/>
    </source>
</evidence>
<evidence type="ECO:0000256" key="3">
    <source>
        <dbReference type="ARBA" id="ARBA00022553"/>
    </source>
</evidence>
<organism evidence="14 15">
    <name type="scientific">Tectimicrobiota bacterium</name>
    <dbReference type="NCBI Taxonomy" id="2528274"/>
    <lineage>
        <taxon>Bacteria</taxon>
        <taxon>Pseudomonadati</taxon>
        <taxon>Nitrospinota/Tectimicrobiota group</taxon>
        <taxon>Candidatus Tectimicrobiota</taxon>
    </lineage>
</organism>
<dbReference type="PANTHER" id="PTHR43065">
    <property type="entry name" value="SENSOR HISTIDINE KINASE"/>
    <property type="match status" value="1"/>
</dbReference>
<evidence type="ECO:0000259" key="13">
    <source>
        <dbReference type="PROSITE" id="PS50113"/>
    </source>
</evidence>
<dbReference type="AlphaFoldDB" id="A0A932LZV9"/>
<dbReference type="InterPro" id="IPR036890">
    <property type="entry name" value="HATPase_C_sf"/>
</dbReference>
<dbReference type="InterPro" id="IPR005467">
    <property type="entry name" value="His_kinase_dom"/>
</dbReference>
<dbReference type="PRINTS" id="PR00344">
    <property type="entry name" value="BCTRLSENSOR"/>
</dbReference>
<evidence type="ECO:0000256" key="1">
    <source>
        <dbReference type="ARBA" id="ARBA00000085"/>
    </source>
</evidence>
<evidence type="ECO:0000313" key="14">
    <source>
        <dbReference type="EMBL" id="MBI3014528.1"/>
    </source>
</evidence>
<keyword evidence="10" id="KW-0812">Transmembrane</keyword>
<comment type="catalytic activity">
    <reaction evidence="1">
        <text>ATP + protein L-histidine = ADP + protein N-phospho-L-histidine.</text>
        <dbReference type="EC" id="2.7.13.3"/>
    </reaction>
</comment>
<feature type="domain" description="Histidine kinase" evidence="11">
    <location>
        <begin position="342"/>
        <end position="567"/>
    </location>
</feature>
<dbReference type="Pfam" id="PF02518">
    <property type="entry name" value="HATPase_c"/>
    <property type="match status" value="1"/>
</dbReference>
<dbReference type="PROSITE" id="PS50109">
    <property type="entry name" value="HIS_KIN"/>
    <property type="match status" value="1"/>
</dbReference>
<evidence type="ECO:0000256" key="7">
    <source>
        <dbReference type="ARBA" id="ARBA00022840"/>
    </source>
</evidence>
<dbReference type="SMART" id="SM00091">
    <property type="entry name" value="PAS"/>
    <property type="match status" value="1"/>
</dbReference>
<name>A0A932LZV9_UNCTE</name>
<keyword evidence="7" id="KW-0067">ATP-binding</keyword>
<feature type="transmembrane region" description="Helical" evidence="10">
    <location>
        <begin position="21"/>
        <end position="40"/>
    </location>
</feature>
<keyword evidence="10" id="KW-0472">Membrane</keyword>
<dbReference type="Pfam" id="PF00512">
    <property type="entry name" value="HisKA"/>
    <property type="match status" value="1"/>
</dbReference>
<dbReference type="GO" id="GO:0000155">
    <property type="term" value="F:phosphorelay sensor kinase activity"/>
    <property type="evidence" value="ECO:0007669"/>
    <property type="project" value="InterPro"/>
</dbReference>
<dbReference type="InterPro" id="IPR035965">
    <property type="entry name" value="PAS-like_dom_sf"/>
</dbReference>
<dbReference type="SUPFAM" id="SSF55874">
    <property type="entry name" value="ATPase domain of HSP90 chaperone/DNA topoisomerase II/histidine kinase"/>
    <property type="match status" value="1"/>
</dbReference>
<feature type="transmembrane region" description="Helical" evidence="10">
    <location>
        <begin position="46"/>
        <end position="70"/>
    </location>
</feature>
<evidence type="ECO:0000313" key="15">
    <source>
        <dbReference type="Proteomes" id="UP000741360"/>
    </source>
</evidence>
<dbReference type="Gene3D" id="3.30.450.20">
    <property type="entry name" value="PAS domain"/>
    <property type="match status" value="1"/>
</dbReference>
<evidence type="ECO:0000256" key="8">
    <source>
        <dbReference type="ARBA" id="ARBA00023012"/>
    </source>
</evidence>
<dbReference type="CDD" id="cd00130">
    <property type="entry name" value="PAS"/>
    <property type="match status" value="1"/>
</dbReference>
<keyword evidence="5" id="KW-0547">Nucleotide-binding</keyword>
<feature type="coiled-coil region" evidence="9">
    <location>
        <begin position="187"/>
        <end position="214"/>
    </location>
</feature>
<dbReference type="Proteomes" id="UP000741360">
    <property type="component" value="Unassembled WGS sequence"/>
</dbReference>
<dbReference type="NCBIfam" id="TIGR00229">
    <property type="entry name" value="sensory_box"/>
    <property type="match status" value="1"/>
</dbReference>
<evidence type="ECO:0000256" key="6">
    <source>
        <dbReference type="ARBA" id="ARBA00022777"/>
    </source>
</evidence>
<evidence type="ECO:0000256" key="10">
    <source>
        <dbReference type="SAM" id="Phobius"/>
    </source>
</evidence>
<dbReference type="SUPFAM" id="SSF47384">
    <property type="entry name" value="Homodimeric domain of signal transducing histidine kinase"/>
    <property type="match status" value="1"/>
</dbReference>
<feature type="domain" description="PAS" evidence="12">
    <location>
        <begin position="207"/>
        <end position="251"/>
    </location>
</feature>
<dbReference type="PROSITE" id="PS50112">
    <property type="entry name" value="PAS"/>
    <property type="match status" value="1"/>
</dbReference>
<keyword evidence="3" id="KW-0597">Phosphoprotein</keyword>
<accession>A0A932LZV9</accession>
<dbReference type="PANTHER" id="PTHR43065:SF10">
    <property type="entry name" value="PEROXIDE STRESS-ACTIVATED HISTIDINE KINASE MAK3"/>
    <property type="match status" value="1"/>
</dbReference>
<keyword evidence="4" id="KW-0808">Transferase</keyword>
<feature type="transmembrane region" description="Helical" evidence="10">
    <location>
        <begin position="127"/>
        <end position="147"/>
    </location>
</feature>
<keyword evidence="9" id="KW-0175">Coiled coil</keyword>
<dbReference type="Gene3D" id="3.30.565.10">
    <property type="entry name" value="Histidine kinase-like ATPase, C-terminal domain"/>
    <property type="match status" value="1"/>
</dbReference>
<dbReference type="EC" id="2.7.13.3" evidence="2"/>
<evidence type="ECO:0000259" key="11">
    <source>
        <dbReference type="PROSITE" id="PS50109"/>
    </source>
</evidence>
<dbReference type="InterPro" id="IPR036097">
    <property type="entry name" value="HisK_dim/P_sf"/>
</dbReference>
<evidence type="ECO:0000259" key="12">
    <source>
        <dbReference type="PROSITE" id="PS50112"/>
    </source>
</evidence>
<dbReference type="SUPFAM" id="SSF55785">
    <property type="entry name" value="PYP-like sensor domain (PAS domain)"/>
    <property type="match status" value="1"/>
</dbReference>
<dbReference type="InterPro" id="IPR003661">
    <property type="entry name" value="HisK_dim/P_dom"/>
</dbReference>
<dbReference type="SMART" id="SM00388">
    <property type="entry name" value="HisKA"/>
    <property type="match status" value="1"/>
</dbReference>
<protein>
    <recommendedName>
        <fullName evidence="2">histidine kinase</fullName>
        <ecNumber evidence="2">2.7.13.3</ecNumber>
    </recommendedName>
</protein>
<evidence type="ECO:0000256" key="2">
    <source>
        <dbReference type="ARBA" id="ARBA00012438"/>
    </source>
</evidence>
<comment type="caution">
    <text evidence="14">The sequence shown here is derived from an EMBL/GenBank/DDBJ whole genome shotgun (WGS) entry which is preliminary data.</text>
</comment>
<feature type="transmembrane region" description="Helical" evidence="10">
    <location>
        <begin position="167"/>
        <end position="187"/>
    </location>
</feature>
<keyword evidence="8" id="KW-0902">Two-component regulatory system</keyword>
<reference evidence="14" key="1">
    <citation type="submission" date="2020-07" db="EMBL/GenBank/DDBJ databases">
        <title>Huge and variable diversity of episymbiotic CPR bacteria and DPANN archaea in groundwater ecosystems.</title>
        <authorList>
            <person name="He C.Y."/>
            <person name="Keren R."/>
            <person name="Whittaker M."/>
            <person name="Farag I.F."/>
            <person name="Doudna J."/>
            <person name="Cate J.H.D."/>
            <person name="Banfield J.F."/>
        </authorList>
    </citation>
    <scope>NUCLEOTIDE SEQUENCE</scope>
    <source>
        <strain evidence="14">NC_groundwater_717_Ag_S-0.2um_59_8</strain>
    </source>
</reference>
<dbReference type="GO" id="GO:0005524">
    <property type="term" value="F:ATP binding"/>
    <property type="evidence" value="ECO:0007669"/>
    <property type="project" value="UniProtKB-KW"/>
</dbReference>
<dbReference type="Pfam" id="PF13426">
    <property type="entry name" value="PAS_9"/>
    <property type="match status" value="1"/>
</dbReference>